<evidence type="ECO:0000256" key="1">
    <source>
        <dbReference type="ARBA" id="ARBA00004141"/>
    </source>
</evidence>
<evidence type="ECO:0000256" key="5">
    <source>
        <dbReference type="ARBA" id="ARBA00023136"/>
    </source>
</evidence>
<feature type="transmembrane region" description="Helical" evidence="6">
    <location>
        <begin position="60"/>
        <end position="82"/>
    </location>
</feature>
<reference evidence="8" key="1">
    <citation type="submission" date="2018-12" db="EMBL/GenBank/DDBJ databases">
        <title>A new species of lactobacillus.</title>
        <authorList>
            <person name="Jian Y."/>
            <person name="Xin L."/>
            <person name="Hong Z.J."/>
            <person name="Ming L.Z."/>
            <person name="Hong X.Z."/>
        </authorList>
    </citation>
    <scope>NUCLEOTIDE SEQUENCE [LARGE SCALE GENOMIC DNA]</scope>
    <source>
        <strain evidence="8">HSLZ-75</strain>
    </source>
</reference>
<evidence type="ECO:0000256" key="4">
    <source>
        <dbReference type="ARBA" id="ARBA00022989"/>
    </source>
</evidence>
<dbReference type="PANTHER" id="PTHR11706:SF33">
    <property type="entry name" value="NATURAL RESISTANCE-ASSOCIATED MACROPHAGE PROTEIN 2"/>
    <property type="match status" value="1"/>
</dbReference>
<dbReference type="InterPro" id="IPR001046">
    <property type="entry name" value="NRAMP_fam"/>
</dbReference>
<evidence type="ECO:0000256" key="3">
    <source>
        <dbReference type="ARBA" id="ARBA00022692"/>
    </source>
</evidence>
<sequence>MLADTDAGCLLTAAQSGAEWGYKMVLPQIILIPVLFMVQEMTVRLGIVTRQGHGELIRKYFGTGWAMLAAFTLMASVIGALLTEFIGVAGVSDLFGISRWISIPLVALLLISIAFVGKYRRIEKIGLIFGFAELAFVVALIFVHPQMHDLVHGMITVPWHNSSYLYLVAANLGAVIMPWMIFYQQGAVIDKHLSVKCIKKEQTDTAIGTVITQAIMIGFIILFAAATAHSRATSLSTVGDLVTVLQPYMGYQLARILMGASIFGGSLVAALVVALAGTWGMTEVLNWPHSLNEKLSKKTVGFYGMYALTFVVSATISLIHFNLVKVTIAIEVMNALLLPIVLGFLLLLESRALPSHYQMHGVYKWTVIISCLLVMVFGVYMIGPTTGIW</sequence>
<dbReference type="GO" id="GO:0034755">
    <property type="term" value="P:iron ion transmembrane transport"/>
    <property type="evidence" value="ECO:0007669"/>
    <property type="project" value="TreeGrafter"/>
</dbReference>
<dbReference type="GO" id="GO:0005384">
    <property type="term" value="F:manganese ion transmembrane transporter activity"/>
    <property type="evidence" value="ECO:0007669"/>
    <property type="project" value="TreeGrafter"/>
</dbReference>
<dbReference type="GO" id="GO:0005886">
    <property type="term" value="C:plasma membrane"/>
    <property type="evidence" value="ECO:0007669"/>
    <property type="project" value="TreeGrafter"/>
</dbReference>
<name>A0A4P6ZMZ4_9LACO</name>
<dbReference type="AlphaFoldDB" id="A0A4P6ZMZ4"/>
<keyword evidence="5 6" id="KW-0472">Membrane</keyword>
<proteinExistence type="predicted"/>
<feature type="transmembrane region" description="Helical" evidence="6">
    <location>
        <begin position="205"/>
        <end position="226"/>
    </location>
</feature>
<feature type="transmembrane region" description="Helical" evidence="6">
    <location>
        <begin position="94"/>
        <end position="116"/>
    </location>
</feature>
<evidence type="ECO:0000256" key="2">
    <source>
        <dbReference type="ARBA" id="ARBA00022448"/>
    </source>
</evidence>
<evidence type="ECO:0000313" key="7">
    <source>
        <dbReference type="EMBL" id="QBP19003.1"/>
    </source>
</evidence>
<gene>
    <name evidence="7" type="ORF">ELX58_02885</name>
</gene>
<evidence type="ECO:0000313" key="8">
    <source>
        <dbReference type="Proteomes" id="UP000294321"/>
    </source>
</evidence>
<keyword evidence="2" id="KW-0813">Transport</keyword>
<feature type="transmembrane region" description="Helical" evidence="6">
    <location>
        <begin position="125"/>
        <end position="144"/>
    </location>
</feature>
<feature type="transmembrane region" description="Helical" evidence="6">
    <location>
        <begin position="362"/>
        <end position="383"/>
    </location>
</feature>
<dbReference type="EMBL" id="CP034726">
    <property type="protein sequence ID" value="QBP19003.1"/>
    <property type="molecule type" value="Genomic_DNA"/>
</dbReference>
<feature type="transmembrane region" description="Helical" evidence="6">
    <location>
        <begin position="164"/>
        <end position="184"/>
    </location>
</feature>
<feature type="transmembrane region" description="Helical" evidence="6">
    <location>
        <begin position="20"/>
        <end position="39"/>
    </location>
</feature>
<dbReference type="PANTHER" id="PTHR11706">
    <property type="entry name" value="SOLUTE CARRIER PROTEIN FAMILY 11 MEMBER"/>
    <property type="match status" value="1"/>
</dbReference>
<organism evidence="7 8">
    <name type="scientific">Acetilactobacillus jinshanensis</name>
    <dbReference type="NCBI Taxonomy" id="1720083"/>
    <lineage>
        <taxon>Bacteria</taxon>
        <taxon>Bacillati</taxon>
        <taxon>Bacillota</taxon>
        <taxon>Bacilli</taxon>
        <taxon>Lactobacillales</taxon>
        <taxon>Lactobacillaceae</taxon>
        <taxon>Acetilactobacillus</taxon>
    </lineage>
</organism>
<dbReference type="Pfam" id="PF01566">
    <property type="entry name" value="Nramp"/>
    <property type="match status" value="1"/>
</dbReference>
<dbReference type="GO" id="GO:0015086">
    <property type="term" value="F:cadmium ion transmembrane transporter activity"/>
    <property type="evidence" value="ECO:0007669"/>
    <property type="project" value="TreeGrafter"/>
</dbReference>
<feature type="transmembrane region" description="Helical" evidence="6">
    <location>
        <begin position="300"/>
        <end position="321"/>
    </location>
</feature>
<feature type="transmembrane region" description="Helical" evidence="6">
    <location>
        <begin position="256"/>
        <end position="279"/>
    </location>
</feature>
<feature type="transmembrane region" description="Helical" evidence="6">
    <location>
        <begin position="327"/>
        <end position="350"/>
    </location>
</feature>
<accession>A0A4P6ZMZ4</accession>
<keyword evidence="3 6" id="KW-0812">Transmembrane</keyword>
<protein>
    <submittedName>
        <fullName evidence="7">Divalent metal cation transporter</fullName>
    </submittedName>
</protein>
<keyword evidence="8" id="KW-1185">Reference proteome</keyword>
<dbReference type="Proteomes" id="UP000294321">
    <property type="component" value="Chromosome"/>
</dbReference>
<dbReference type="OrthoDB" id="141480at2"/>
<dbReference type="KEGG" id="lji:ELX58_02885"/>
<evidence type="ECO:0000256" key="6">
    <source>
        <dbReference type="SAM" id="Phobius"/>
    </source>
</evidence>
<comment type="subcellular location">
    <subcellularLocation>
        <location evidence="1">Membrane</location>
        <topology evidence="1">Multi-pass membrane protein</topology>
    </subcellularLocation>
</comment>
<keyword evidence="4 6" id="KW-1133">Transmembrane helix</keyword>